<dbReference type="EMBL" id="JADNRY010000495">
    <property type="protein sequence ID" value="KAF9047229.1"/>
    <property type="molecule type" value="Genomic_DNA"/>
</dbReference>
<protein>
    <submittedName>
        <fullName evidence="1">Uncharacterized protein</fullName>
    </submittedName>
</protein>
<reference evidence="1" key="1">
    <citation type="submission" date="2020-11" db="EMBL/GenBank/DDBJ databases">
        <authorList>
            <consortium name="DOE Joint Genome Institute"/>
            <person name="Ahrendt S."/>
            <person name="Riley R."/>
            <person name="Andreopoulos W."/>
            <person name="Labutti K."/>
            <person name="Pangilinan J."/>
            <person name="Ruiz-Duenas F.J."/>
            <person name="Barrasa J.M."/>
            <person name="Sanchez-Garcia M."/>
            <person name="Camarero S."/>
            <person name="Miyauchi S."/>
            <person name="Serrano A."/>
            <person name="Linde D."/>
            <person name="Babiker R."/>
            <person name="Drula E."/>
            <person name="Ayuso-Fernandez I."/>
            <person name="Pacheco R."/>
            <person name="Padilla G."/>
            <person name="Ferreira P."/>
            <person name="Barriuso J."/>
            <person name="Kellner H."/>
            <person name="Castanera R."/>
            <person name="Alfaro M."/>
            <person name="Ramirez L."/>
            <person name="Pisabarro A.G."/>
            <person name="Kuo A."/>
            <person name="Tritt A."/>
            <person name="Lipzen A."/>
            <person name="He G."/>
            <person name="Yan M."/>
            <person name="Ng V."/>
            <person name="Cullen D."/>
            <person name="Martin F."/>
            <person name="Rosso M.-N."/>
            <person name="Henrissat B."/>
            <person name="Hibbett D."/>
            <person name="Martinez A.T."/>
            <person name="Grigoriev I.V."/>
        </authorList>
    </citation>
    <scope>NUCLEOTIDE SEQUENCE</scope>
    <source>
        <strain evidence="1">AH 40177</strain>
    </source>
</reference>
<comment type="caution">
    <text evidence="1">The sequence shown here is derived from an EMBL/GenBank/DDBJ whole genome shotgun (WGS) entry which is preliminary data.</text>
</comment>
<dbReference type="OrthoDB" id="3003360at2759"/>
<dbReference type="Proteomes" id="UP000772434">
    <property type="component" value="Unassembled WGS sequence"/>
</dbReference>
<organism evidence="1 2">
    <name type="scientific">Rhodocollybia butyracea</name>
    <dbReference type="NCBI Taxonomy" id="206335"/>
    <lineage>
        <taxon>Eukaryota</taxon>
        <taxon>Fungi</taxon>
        <taxon>Dikarya</taxon>
        <taxon>Basidiomycota</taxon>
        <taxon>Agaricomycotina</taxon>
        <taxon>Agaricomycetes</taxon>
        <taxon>Agaricomycetidae</taxon>
        <taxon>Agaricales</taxon>
        <taxon>Marasmiineae</taxon>
        <taxon>Omphalotaceae</taxon>
        <taxon>Rhodocollybia</taxon>
    </lineage>
</organism>
<sequence length="196" mass="21759">MSSSTTGALPSMFFPSGVVKKLTPPYGTQGFSNQIYRVVNTDWMLDVYAYRHANSDDVTVIVLHSGSTPSEPNNNTGFTFWTTTDYRFHYPTGYDADLGDGKFSYHINYAVDINMMGSDGRNPIAVPLLYSESYTGQLMGSASNEPPHLTWAQMPGRIHGLSVFNTKFKVGTSIFIELEHQVSTTDHRKGQIQVTV</sequence>
<keyword evidence="2" id="KW-1185">Reference proteome</keyword>
<accession>A0A9P5P8A7</accession>
<dbReference type="AlphaFoldDB" id="A0A9P5P8A7"/>
<name>A0A9P5P8A7_9AGAR</name>
<evidence type="ECO:0000313" key="1">
    <source>
        <dbReference type="EMBL" id="KAF9047229.1"/>
    </source>
</evidence>
<proteinExistence type="predicted"/>
<evidence type="ECO:0000313" key="2">
    <source>
        <dbReference type="Proteomes" id="UP000772434"/>
    </source>
</evidence>
<gene>
    <name evidence="1" type="ORF">BDP27DRAFT_1434392</name>
</gene>